<evidence type="ECO:0000313" key="1">
    <source>
        <dbReference type="EMBL" id="ABQ27588.1"/>
    </source>
</evidence>
<accession>A5G720</accession>
<dbReference type="EMBL" id="CP000698">
    <property type="protein sequence ID" value="ABQ27588.1"/>
    <property type="molecule type" value="Genomic_DNA"/>
</dbReference>
<keyword evidence="2" id="KW-1185">Reference proteome</keyword>
<gene>
    <name evidence="1" type="ordered locus">Gura_3432</name>
</gene>
<organism evidence="1 2">
    <name type="scientific">Geotalea uraniireducens (strain Rf4)</name>
    <name type="common">Geobacter uraniireducens</name>
    <dbReference type="NCBI Taxonomy" id="351605"/>
    <lineage>
        <taxon>Bacteria</taxon>
        <taxon>Pseudomonadati</taxon>
        <taxon>Thermodesulfobacteriota</taxon>
        <taxon>Desulfuromonadia</taxon>
        <taxon>Geobacterales</taxon>
        <taxon>Geobacteraceae</taxon>
        <taxon>Geotalea</taxon>
    </lineage>
</organism>
<name>A5G720_GEOUR</name>
<sequence>MEVELPILETEKYSIKAKEYLDDKNADKASRKNKSERTVSGWKLVVSDSESGDFIPDEGGYDHADQGYLSRCKCGPCQFVFTRPLDKKAGDCGILQVRWMDYDRS</sequence>
<dbReference type="KEGG" id="gur:Gura_3432"/>
<protein>
    <submittedName>
        <fullName evidence="1">Uncharacterized protein</fullName>
    </submittedName>
</protein>
<reference evidence="1 2" key="1">
    <citation type="submission" date="2007-05" db="EMBL/GenBank/DDBJ databases">
        <title>Complete sequence of Geobacter uraniireducens Rf4.</title>
        <authorList>
            <consortium name="US DOE Joint Genome Institute"/>
            <person name="Copeland A."/>
            <person name="Lucas S."/>
            <person name="Lapidus A."/>
            <person name="Barry K."/>
            <person name="Detter J.C."/>
            <person name="Glavina del Rio T."/>
            <person name="Hammon N."/>
            <person name="Israni S."/>
            <person name="Dalin E."/>
            <person name="Tice H."/>
            <person name="Pitluck S."/>
            <person name="Chertkov O."/>
            <person name="Brettin T."/>
            <person name="Bruce D."/>
            <person name="Han C."/>
            <person name="Schmutz J."/>
            <person name="Larimer F."/>
            <person name="Land M."/>
            <person name="Hauser L."/>
            <person name="Kyrpides N."/>
            <person name="Mikhailova N."/>
            <person name="Shelobolina E."/>
            <person name="Aklujkar M."/>
            <person name="Lovley D."/>
            <person name="Richardson P."/>
        </authorList>
    </citation>
    <scope>NUCLEOTIDE SEQUENCE [LARGE SCALE GENOMIC DNA]</scope>
    <source>
        <strain evidence="1 2">Rf4</strain>
    </source>
</reference>
<dbReference type="HOGENOM" id="CLU_2232718_0_0_7"/>
<proteinExistence type="predicted"/>
<dbReference type="Proteomes" id="UP000006695">
    <property type="component" value="Chromosome"/>
</dbReference>
<evidence type="ECO:0000313" key="2">
    <source>
        <dbReference type="Proteomes" id="UP000006695"/>
    </source>
</evidence>
<dbReference type="AlphaFoldDB" id="A5G720"/>